<accession>A0A540LII6</accession>
<dbReference type="PANTHER" id="PTHR33982:SF5">
    <property type="entry name" value="OUTER ENVELOPE MEMBRANE PROTEIN 7"/>
    <property type="match status" value="1"/>
</dbReference>
<dbReference type="PANTHER" id="PTHR33982">
    <property type="entry name" value="OUTER ENVELOPE MEMBRANE PROTEIN 7-RELATED"/>
    <property type="match status" value="1"/>
</dbReference>
<dbReference type="InterPro" id="IPR038944">
    <property type="entry name" value="OEP7-like"/>
</dbReference>
<proteinExistence type="predicted"/>
<evidence type="ECO:0000313" key="1">
    <source>
        <dbReference type="EMBL" id="TQD86264.1"/>
    </source>
</evidence>
<dbReference type="Proteomes" id="UP000315295">
    <property type="component" value="Unassembled WGS sequence"/>
</dbReference>
<gene>
    <name evidence="1" type="ORF">C1H46_028196</name>
</gene>
<dbReference type="AlphaFoldDB" id="A0A540LII6"/>
<dbReference type="GO" id="GO:0009707">
    <property type="term" value="C:chloroplast outer membrane"/>
    <property type="evidence" value="ECO:0007669"/>
    <property type="project" value="TreeGrafter"/>
</dbReference>
<reference evidence="1 2" key="1">
    <citation type="journal article" date="2019" name="G3 (Bethesda)">
        <title>Sequencing of a Wild Apple (Malus baccata) Genome Unravels the Differences Between Cultivated and Wild Apple Species Regarding Disease Resistance and Cold Tolerance.</title>
        <authorList>
            <person name="Chen X."/>
        </authorList>
    </citation>
    <scope>NUCLEOTIDE SEQUENCE [LARGE SCALE GENOMIC DNA]</scope>
    <source>
        <strain evidence="2">cv. Shandingzi</strain>
        <tissue evidence="1">Leaves</tissue>
    </source>
</reference>
<dbReference type="EMBL" id="VIEB01000571">
    <property type="protein sequence ID" value="TQD86264.1"/>
    <property type="molecule type" value="Genomic_DNA"/>
</dbReference>
<dbReference type="STRING" id="106549.A0A540LII6"/>
<name>A0A540LII6_MALBA</name>
<comment type="caution">
    <text evidence="1">The sequence shown here is derived from an EMBL/GenBank/DDBJ whole genome shotgun (WGS) entry which is preliminary data.</text>
</comment>
<protein>
    <submittedName>
        <fullName evidence="1">Uncharacterized protein</fullName>
    </submittedName>
</protein>
<evidence type="ECO:0000313" key="2">
    <source>
        <dbReference type="Proteomes" id="UP000315295"/>
    </source>
</evidence>
<keyword evidence="2" id="KW-1185">Reference proteome</keyword>
<sequence>MLPDCHLTRIRHLQRDTRDQHHEYFKSVKLFQQKKKKLAMGKASGAKQAAAVFGALTVRWLAIELAFKPFLDKAHTVMNKFNQARDLDEDDVVKATEATVKAA</sequence>
<organism evidence="1 2">
    <name type="scientific">Malus baccata</name>
    <name type="common">Siberian crab apple</name>
    <name type="synonym">Pyrus baccata</name>
    <dbReference type="NCBI Taxonomy" id="106549"/>
    <lineage>
        <taxon>Eukaryota</taxon>
        <taxon>Viridiplantae</taxon>
        <taxon>Streptophyta</taxon>
        <taxon>Embryophyta</taxon>
        <taxon>Tracheophyta</taxon>
        <taxon>Spermatophyta</taxon>
        <taxon>Magnoliopsida</taxon>
        <taxon>eudicotyledons</taxon>
        <taxon>Gunneridae</taxon>
        <taxon>Pentapetalae</taxon>
        <taxon>rosids</taxon>
        <taxon>fabids</taxon>
        <taxon>Rosales</taxon>
        <taxon>Rosaceae</taxon>
        <taxon>Amygdaloideae</taxon>
        <taxon>Maleae</taxon>
        <taxon>Malus</taxon>
    </lineage>
</organism>